<dbReference type="PANTHER" id="PTHR12363:SF33">
    <property type="entry name" value="IMPORTIN-13"/>
    <property type="match status" value="1"/>
</dbReference>
<accession>F0XQ08</accession>
<dbReference type="InterPro" id="IPR011989">
    <property type="entry name" value="ARM-like"/>
</dbReference>
<keyword evidence="7" id="KW-1185">Reference proteome</keyword>
<evidence type="ECO:0000256" key="5">
    <source>
        <dbReference type="ARBA" id="ARBA00023242"/>
    </source>
</evidence>
<evidence type="ECO:0000313" key="7">
    <source>
        <dbReference type="Proteomes" id="UP000007796"/>
    </source>
</evidence>
<reference evidence="6 7" key="1">
    <citation type="journal article" date="2011" name="Proc. Natl. Acad. Sci. U.S.A.">
        <title>Genome and transcriptome analyses of the mountain pine beetle-fungal symbiont Grosmannia clavigera, a lodgepole pine pathogen.</title>
        <authorList>
            <person name="DiGuistini S."/>
            <person name="Wang Y."/>
            <person name="Liao N.Y."/>
            <person name="Taylor G."/>
            <person name="Tanguay P."/>
            <person name="Feau N."/>
            <person name="Henrissat B."/>
            <person name="Chan S.K."/>
            <person name="Hesse-Orce U."/>
            <person name="Alamouti S.M."/>
            <person name="Tsui C.K.M."/>
            <person name="Docking R.T."/>
            <person name="Levasseur A."/>
            <person name="Haridas S."/>
            <person name="Robertson G."/>
            <person name="Birol I."/>
            <person name="Holt R.A."/>
            <person name="Marra M.A."/>
            <person name="Hamelin R.C."/>
            <person name="Hirst M."/>
            <person name="Jones S.J.M."/>
            <person name="Bohlmann J."/>
            <person name="Breuil C."/>
        </authorList>
    </citation>
    <scope>NUCLEOTIDE SEQUENCE [LARGE SCALE GENOMIC DNA]</scope>
    <source>
        <strain evidence="7">kw1407 / UAMH 11150</strain>
    </source>
</reference>
<dbReference type="RefSeq" id="XP_014169901.1">
    <property type="nucleotide sequence ID" value="XM_014314426.1"/>
</dbReference>
<dbReference type="GO" id="GO:0005737">
    <property type="term" value="C:cytoplasm"/>
    <property type="evidence" value="ECO:0007669"/>
    <property type="project" value="TreeGrafter"/>
</dbReference>
<dbReference type="AlphaFoldDB" id="F0XQ08"/>
<dbReference type="InterPro" id="IPR051345">
    <property type="entry name" value="Importin_beta-like_NTR"/>
</dbReference>
<sequence>MDQQPPLPTSLGEVESETLQRIQKSPEGWQLAQALLDRPIKSTTDDQVKFFGALTIIIKLNTERTDMRVAKFSAVHSQLLQNAADVSALLHAGLTSQISEPHRTSDLRRESIKSLQSWVLYAQRLPQGGEVLVVPLRALVGPVISCLENEELYEAAIELLIDILSNYSSFFTGEHYEAIVSIFESPWGEQRLHQLVGGDFDFEPLQYGLLLLAYGDARVQTLLQSPDERSQKTLSALCLLLTAAGHPVAEDLIFVPALEFWSTFIETLIDTMYSDEDGHKPWLQPALSFVMQVVSHCWEKIQYPPIKAFMSWDASDRAGFKDARKDVADLLQTVFAVAGRDLLMHFSDLLLRSISEKAWSHIEAAAFCLAAMSDCISDDSGYDELLSRIFSSPLFNLLELGESQLSVRLRQTALTLIERYSEYFERHSDNLPAALNLLFEAVSTASLTAQASKSISTLCSSCRALLTPEAGAFLQQYQLLHDNPQLDALAEERIVNAIAAIIQATTDEETRLGLFEQLLTFVVRDVEQCLQLKSGDGNSLDVESPLVAKAARQFQQQQSQENQTVPSVDDVLLQAVLISLRCLAAMARGFQSTTEAVDLDADDTTNSREASASGNSRLFSLQTNIMAMMAAVQTAFPRSGEVVEVVCSILKAGFSETESGPFVFPPAMVTEFLIRQNSQTPYIGSIVNTSYSFVSSLHKSSDHEAMLKSLGSLIPWAIGLLQMLPEPDVDTELTQRGIEFIDRVLRKSPAIVLQLQPTSLLEFFFMFTLKVLDSREPLPKAASADFWTSFITLKPEDTNLQAAVGNALEHLGPLVAQSLMQNIGGNASRSELDKLSEPLKKLVVQHPRASTWLEQALMSPSFPSDRVTAAEKAFFLKKIIR</sequence>
<dbReference type="HOGENOM" id="CLU_005271_0_0_1"/>
<evidence type="ECO:0000313" key="6">
    <source>
        <dbReference type="EMBL" id="EFX00419.1"/>
    </source>
</evidence>
<dbReference type="GeneID" id="25980964"/>
<dbReference type="InterPro" id="IPR057942">
    <property type="entry name" value="TPR_TNPO3_IPO13_3rd"/>
</dbReference>
<comment type="subcellular location">
    <subcellularLocation>
        <location evidence="1">Nucleus</location>
    </subcellularLocation>
</comment>
<dbReference type="STRING" id="655863.F0XQ08"/>
<dbReference type="InParanoid" id="F0XQ08"/>
<dbReference type="Pfam" id="PF18806">
    <property type="entry name" value="Importin_rep_3"/>
    <property type="match status" value="1"/>
</dbReference>
<dbReference type="eggNOG" id="KOG2022">
    <property type="taxonomic scope" value="Eukaryota"/>
</dbReference>
<keyword evidence="3" id="KW-0813">Transport</keyword>
<dbReference type="Proteomes" id="UP000007796">
    <property type="component" value="Unassembled WGS sequence"/>
</dbReference>
<dbReference type="EMBL" id="GL629801">
    <property type="protein sequence ID" value="EFX00419.1"/>
    <property type="molecule type" value="Genomic_DNA"/>
</dbReference>
<protein>
    <submittedName>
        <fullName evidence="6">Importin</fullName>
    </submittedName>
</protein>
<keyword evidence="4" id="KW-0653">Protein transport</keyword>
<dbReference type="GO" id="GO:0005634">
    <property type="term" value="C:nucleus"/>
    <property type="evidence" value="ECO:0007669"/>
    <property type="project" value="UniProtKB-SubCell"/>
</dbReference>
<dbReference type="FunCoup" id="F0XQ08">
    <property type="interactions" value="202"/>
</dbReference>
<dbReference type="OrthoDB" id="2016913at2759"/>
<dbReference type="Pfam" id="PF24140">
    <property type="entry name" value="TPR_TNPO3_IPO13_3rd"/>
    <property type="match status" value="1"/>
</dbReference>
<dbReference type="GO" id="GO:0006606">
    <property type="term" value="P:protein import into nucleus"/>
    <property type="evidence" value="ECO:0007669"/>
    <property type="project" value="TreeGrafter"/>
</dbReference>
<name>F0XQ08_GROCL</name>
<evidence type="ECO:0000256" key="1">
    <source>
        <dbReference type="ARBA" id="ARBA00004123"/>
    </source>
</evidence>
<dbReference type="SUPFAM" id="SSF48371">
    <property type="entry name" value="ARM repeat"/>
    <property type="match status" value="1"/>
</dbReference>
<dbReference type="InterPro" id="IPR040520">
    <property type="entry name" value="Importin_rep_3"/>
</dbReference>
<gene>
    <name evidence="6" type="ORF">CMQ_7421</name>
</gene>
<proteinExistence type="inferred from homology"/>
<dbReference type="PANTHER" id="PTHR12363">
    <property type="entry name" value="TRANSPORTIN 3 AND IMPORTIN 13"/>
    <property type="match status" value="1"/>
</dbReference>
<keyword evidence="5" id="KW-0539">Nucleus</keyword>
<evidence type="ECO:0000256" key="4">
    <source>
        <dbReference type="ARBA" id="ARBA00022927"/>
    </source>
</evidence>
<evidence type="ECO:0000256" key="3">
    <source>
        <dbReference type="ARBA" id="ARBA00022448"/>
    </source>
</evidence>
<dbReference type="Gene3D" id="1.25.10.10">
    <property type="entry name" value="Leucine-rich Repeat Variant"/>
    <property type="match status" value="2"/>
</dbReference>
<dbReference type="InterPro" id="IPR016024">
    <property type="entry name" value="ARM-type_fold"/>
</dbReference>
<comment type="similarity">
    <text evidence="2">Belongs to the importin beta family.</text>
</comment>
<organism evidence="7">
    <name type="scientific">Grosmannia clavigera (strain kw1407 / UAMH 11150)</name>
    <name type="common">Blue stain fungus</name>
    <name type="synonym">Graphiocladiella clavigera</name>
    <dbReference type="NCBI Taxonomy" id="655863"/>
    <lineage>
        <taxon>Eukaryota</taxon>
        <taxon>Fungi</taxon>
        <taxon>Dikarya</taxon>
        <taxon>Ascomycota</taxon>
        <taxon>Pezizomycotina</taxon>
        <taxon>Sordariomycetes</taxon>
        <taxon>Sordariomycetidae</taxon>
        <taxon>Ophiostomatales</taxon>
        <taxon>Ophiostomataceae</taxon>
        <taxon>Leptographium</taxon>
    </lineage>
</organism>
<evidence type="ECO:0000256" key="2">
    <source>
        <dbReference type="ARBA" id="ARBA00007991"/>
    </source>
</evidence>